<sequence length="165" mass="18262">MINDWAVLAFDSNLADARDADLRQCMKSLPGQLDLVSQAGPFPRASEYAALVSWGVGWMTMSLGYAAVDDRGEGRLISDLEETVVAQRVPAPEVRALLYRLSRLHERYGFTLGVQDGGCDLLVISDRMGTRAILLPPGWEVSSEDGDPREIFRAWLDQRVPTRAP</sequence>
<protein>
    <submittedName>
        <fullName evidence="1">Uncharacterized protein</fullName>
    </submittedName>
</protein>
<dbReference type="Proteomes" id="UP000823790">
    <property type="component" value="Unassembled WGS sequence"/>
</dbReference>
<evidence type="ECO:0000313" key="2">
    <source>
        <dbReference type="Proteomes" id="UP000823790"/>
    </source>
</evidence>
<dbReference type="RefSeq" id="WP_209614783.1">
    <property type="nucleotide sequence ID" value="NZ_JAGJRS010000003.1"/>
</dbReference>
<name>A0ABS4DIT1_9GAMM</name>
<keyword evidence="2" id="KW-1185">Reference proteome</keyword>
<gene>
    <name evidence="1" type="ORF">J7I44_01515</name>
</gene>
<dbReference type="EMBL" id="JAGJRS010000003">
    <property type="protein sequence ID" value="MBP1472957.1"/>
    <property type="molecule type" value="Genomic_DNA"/>
</dbReference>
<comment type="caution">
    <text evidence="1">The sequence shown here is derived from an EMBL/GenBank/DDBJ whole genome shotgun (WGS) entry which is preliminary data.</text>
</comment>
<accession>A0ABS4DIT1</accession>
<evidence type="ECO:0000313" key="1">
    <source>
        <dbReference type="EMBL" id="MBP1472957.1"/>
    </source>
</evidence>
<proteinExistence type="predicted"/>
<reference evidence="1 2" key="1">
    <citation type="submission" date="2021-04" db="EMBL/GenBank/DDBJ databases">
        <authorList>
            <person name="Huq M.A."/>
        </authorList>
    </citation>
    <scope>NUCLEOTIDE SEQUENCE [LARGE SCALE GENOMIC DNA]</scope>
    <source>
        <strain evidence="1 2">MAH-13</strain>
    </source>
</reference>
<organism evidence="1 2">
    <name type="scientific">Frateuria flava</name>
    <dbReference type="NCBI Taxonomy" id="2821489"/>
    <lineage>
        <taxon>Bacteria</taxon>
        <taxon>Pseudomonadati</taxon>
        <taxon>Pseudomonadota</taxon>
        <taxon>Gammaproteobacteria</taxon>
        <taxon>Lysobacterales</taxon>
        <taxon>Rhodanobacteraceae</taxon>
        <taxon>Frateuria</taxon>
    </lineage>
</organism>